<dbReference type="PANTHER" id="PTHR30015">
    <property type="entry name" value="MRR RESTRICTION SYSTEM PROTEIN"/>
    <property type="match status" value="1"/>
</dbReference>
<sequence>MSYKRWNVEKAIVLALRELGGTAPRKIIRQTIATNEYVNLKYEDVYDTKVSARTGRAYNPFLYDFNFGLKNLLTVGYISSMEWGKEISLTSIGRTAELSNYPTSEQTQLVTNYWNQKTRERVHRKLTAMQESDDKLADRDEDLVVIDDPESRQDADESQWKSDLIECLKKFNSGKFENFSRALISKMGVTIDKNRGVVRSADHGIDGFGYFKSDEFRTSRVAIQCKRYTQDQVSEPEIDKFKGVMDSFNAEYGIFVTTSHFTNRAKAKAMQGNNTVTLIDGQELADLVEKYELQITPIKTYTLNAYYYEQD</sequence>
<dbReference type="REBASE" id="108022">
    <property type="entry name" value="LplLp90MrrP"/>
</dbReference>
<dbReference type="PATRIC" id="fig|1590.142.peg.1713"/>
<dbReference type="InterPro" id="IPR007560">
    <property type="entry name" value="Restrct_endonuc_IV_Mrr"/>
</dbReference>
<dbReference type="EMBL" id="MCOL01000001">
    <property type="protein sequence ID" value="ODO61760.1"/>
    <property type="molecule type" value="Genomic_DNA"/>
</dbReference>
<protein>
    <submittedName>
        <fullName evidence="2">Uncharacterized protein</fullName>
    </submittedName>
</protein>
<accession>A0A1E3KSJ9</accession>
<keyword evidence="1" id="KW-0378">Hydrolase</keyword>
<dbReference type="GO" id="GO:0015666">
    <property type="term" value="F:restriction endodeoxyribonuclease activity"/>
    <property type="evidence" value="ECO:0007669"/>
    <property type="project" value="TreeGrafter"/>
</dbReference>
<evidence type="ECO:0000313" key="2">
    <source>
        <dbReference type="EMBL" id="ODO61760.1"/>
    </source>
</evidence>
<comment type="caution">
    <text evidence="2">The sequence shown here is derived from an EMBL/GenBank/DDBJ whole genome shotgun (WGS) entry which is preliminary data.</text>
</comment>
<reference evidence="2 3" key="1">
    <citation type="submission" date="2016-08" db="EMBL/GenBank/DDBJ databases">
        <title>Genome sequencing of Lactobacillus plantarum JSA22, isolated from fermented soybean paste.</title>
        <authorList>
            <person name="Choi H.S."/>
        </authorList>
    </citation>
    <scope>NUCLEOTIDE SEQUENCE [LARGE SCALE GENOMIC DNA]</scope>
    <source>
        <strain evidence="2 3">JSA22</strain>
    </source>
</reference>
<dbReference type="AlphaFoldDB" id="A0A1E3KSJ9"/>
<organism evidence="2 3">
    <name type="scientific">Lactiplantibacillus plantarum</name>
    <name type="common">Lactobacillus plantarum</name>
    <dbReference type="NCBI Taxonomy" id="1590"/>
    <lineage>
        <taxon>Bacteria</taxon>
        <taxon>Bacillati</taxon>
        <taxon>Bacillota</taxon>
        <taxon>Bacilli</taxon>
        <taxon>Lactobacillales</taxon>
        <taxon>Lactobacillaceae</taxon>
        <taxon>Lactiplantibacillus</taxon>
    </lineage>
</organism>
<dbReference type="Gene3D" id="3.40.1350.10">
    <property type="match status" value="1"/>
</dbReference>
<dbReference type="InterPro" id="IPR011335">
    <property type="entry name" value="Restrct_endonuc-II-like"/>
</dbReference>
<dbReference type="GO" id="GO:0003677">
    <property type="term" value="F:DNA binding"/>
    <property type="evidence" value="ECO:0007669"/>
    <property type="project" value="InterPro"/>
</dbReference>
<evidence type="ECO:0000313" key="3">
    <source>
        <dbReference type="Proteomes" id="UP000094892"/>
    </source>
</evidence>
<dbReference type="GO" id="GO:0009307">
    <property type="term" value="P:DNA restriction-modification system"/>
    <property type="evidence" value="ECO:0007669"/>
    <property type="project" value="InterPro"/>
</dbReference>
<dbReference type="Proteomes" id="UP000094892">
    <property type="component" value="Unassembled WGS sequence"/>
</dbReference>
<dbReference type="InterPro" id="IPR052906">
    <property type="entry name" value="Type_IV_Methyl-Rstrct_Enzyme"/>
</dbReference>
<dbReference type="RefSeq" id="WP_003644428.1">
    <property type="nucleotide sequence ID" value="NZ_AP028145.1"/>
</dbReference>
<dbReference type="Pfam" id="PF04471">
    <property type="entry name" value="Mrr_cat"/>
    <property type="match status" value="1"/>
</dbReference>
<dbReference type="InterPro" id="IPR011856">
    <property type="entry name" value="tRNA_endonuc-like_dom_sf"/>
</dbReference>
<proteinExistence type="predicted"/>
<dbReference type="REBASE" id="165282">
    <property type="entry name" value="Lpl1298MrrP"/>
</dbReference>
<dbReference type="SUPFAM" id="SSF52980">
    <property type="entry name" value="Restriction endonuclease-like"/>
    <property type="match status" value="1"/>
</dbReference>
<gene>
    <name evidence="2" type="ORF">LPJSA22_01739</name>
</gene>
<evidence type="ECO:0000256" key="1">
    <source>
        <dbReference type="ARBA" id="ARBA00022801"/>
    </source>
</evidence>
<dbReference type="PANTHER" id="PTHR30015:SF7">
    <property type="entry name" value="TYPE IV METHYL-DIRECTED RESTRICTION ENZYME ECOKMRR"/>
    <property type="match status" value="1"/>
</dbReference>
<name>A0A1E3KSJ9_LACPN</name>